<sequence>MALGAWPRPAPLLGLLALLLAGLLVTWRSWSGDVRSAASSVVRVRVLDPLRPWARSHGSGFVWDSWGHIVTNSHVIQGAALVSVQLADGSERRARVVGSSPDCDLAVLEVLDGTPALPPPLPLLRRPLRAGTHVTTVGHPGHWLALLGDGVVSAVGRRSSRLTERLGSGGGLRRFQRWCAVDGFVISTAAGGPGSSGGPLLTAGGHVAGVATWMFDGGRQPRIMVAIGVDVLRRVVPALVERGEYLGPRAGVEGRLASARLRLPSLRGNALLGLRGEGVRLWMPPGGAARAAGLRCFDEILQVGSAKPQHPADVLQAVQQSRPGSSLEVAFRRAGGRPQRALLQVGSSRAGAPARLAGEALRAALKAYALSRFARSVADTARQVRGDLQALRGAMAELLPGTGRDSLERGEQVLSMVARGLLEWPRSLCSAFAEGRACRRGPGAHASWGGVGSARQCRQRCESREAVAAVSCCMYAPEDKSCHLSAAPNASTAFEGRPGVGSAAVCRAIPPPSREA</sequence>
<keyword evidence="4" id="KW-0732">Signal</keyword>
<dbReference type="Proteomes" id="UP001189429">
    <property type="component" value="Unassembled WGS sequence"/>
</dbReference>
<evidence type="ECO:0000313" key="6">
    <source>
        <dbReference type="Proteomes" id="UP001189429"/>
    </source>
</evidence>
<comment type="caution">
    <text evidence="5">The sequence shown here is derived from an EMBL/GenBank/DDBJ whole genome shotgun (WGS) entry which is preliminary data.</text>
</comment>
<dbReference type="InterPro" id="IPR036034">
    <property type="entry name" value="PDZ_sf"/>
</dbReference>
<gene>
    <name evidence="5" type="ORF">PCOR1329_LOCUS54861</name>
</gene>
<dbReference type="SUPFAM" id="SSF50156">
    <property type="entry name" value="PDZ domain-like"/>
    <property type="match status" value="1"/>
</dbReference>
<dbReference type="PRINTS" id="PR00834">
    <property type="entry name" value="PROTEASES2C"/>
</dbReference>
<organism evidence="5 6">
    <name type="scientific">Prorocentrum cordatum</name>
    <dbReference type="NCBI Taxonomy" id="2364126"/>
    <lineage>
        <taxon>Eukaryota</taxon>
        <taxon>Sar</taxon>
        <taxon>Alveolata</taxon>
        <taxon>Dinophyceae</taxon>
        <taxon>Prorocentrales</taxon>
        <taxon>Prorocentraceae</taxon>
        <taxon>Prorocentrum</taxon>
    </lineage>
</organism>
<reference evidence="5" key="1">
    <citation type="submission" date="2023-10" db="EMBL/GenBank/DDBJ databases">
        <authorList>
            <person name="Chen Y."/>
            <person name="Shah S."/>
            <person name="Dougan E. K."/>
            <person name="Thang M."/>
            <person name="Chan C."/>
        </authorList>
    </citation>
    <scope>NUCLEOTIDE SEQUENCE [LARGE SCALE GENOMIC DNA]</scope>
</reference>
<comment type="similarity">
    <text evidence="1">Belongs to the peptidase S1C family.</text>
</comment>
<evidence type="ECO:0000256" key="1">
    <source>
        <dbReference type="ARBA" id="ARBA00010541"/>
    </source>
</evidence>
<dbReference type="SUPFAM" id="SSF50494">
    <property type="entry name" value="Trypsin-like serine proteases"/>
    <property type="match status" value="1"/>
</dbReference>
<dbReference type="Gene3D" id="2.30.42.10">
    <property type="match status" value="1"/>
</dbReference>
<dbReference type="PANTHER" id="PTHR43343">
    <property type="entry name" value="PEPTIDASE S12"/>
    <property type="match status" value="1"/>
</dbReference>
<accession>A0ABN9V847</accession>
<dbReference type="InterPro" id="IPR043504">
    <property type="entry name" value="Peptidase_S1_PA_chymotrypsin"/>
</dbReference>
<evidence type="ECO:0000256" key="3">
    <source>
        <dbReference type="ARBA" id="ARBA00022801"/>
    </source>
</evidence>
<name>A0ABN9V847_9DINO</name>
<evidence type="ECO:0000313" key="5">
    <source>
        <dbReference type="EMBL" id="CAK0868085.1"/>
    </source>
</evidence>
<keyword evidence="6" id="KW-1185">Reference proteome</keyword>
<proteinExistence type="inferred from homology"/>
<feature type="chain" id="PRO_5045037041" description="Serine protease" evidence="4">
    <location>
        <begin position="32"/>
        <end position="516"/>
    </location>
</feature>
<dbReference type="PANTHER" id="PTHR43343:SF3">
    <property type="entry name" value="PROTEASE DO-LIKE 8, CHLOROPLASTIC"/>
    <property type="match status" value="1"/>
</dbReference>
<keyword evidence="2" id="KW-0645">Protease</keyword>
<dbReference type="InterPro" id="IPR001940">
    <property type="entry name" value="Peptidase_S1C"/>
</dbReference>
<dbReference type="InterPro" id="IPR009003">
    <property type="entry name" value="Peptidase_S1_PA"/>
</dbReference>
<feature type="signal peptide" evidence="4">
    <location>
        <begin position="1"/>
        <end position="31"/>
    </location>
</feature>
<evidence type="ECO:0000256" key="4">
    <source>
        <dbReference type="SAM" id="SignalP"/>
    </source>
</evidence>
<dbReference type="EMBL" id="CAUYUJ010016715">
    <property type="protein sequence ID" value="CAK0868085.1"/>
    <property type="molecule type" value="Genomic_DNA"/>
</dbReference>
<dbReference type="Gene3D" id="2.40.10.10">
    <property type="entry name" value="Trypsin-like serine proteases"/>
    <property type="match status" value="2"/>
</dbReference>
<keyword evidence="3" id="KW-0378">Hydrolase</keyword>
<evidence type="ECO:0008006" key="7">
    <source>
        <dbReference type="Google" id="ProtNLM"/>
    </source>
</evidence>
<dbReference type="Pfam" id="PF13365">
    <property type="entry name" value="Trypsin_2"/>
    <property type="match status" value="1"/>
</dbReference>
<protein>
    <recommendedName>
        <fullName evidence="7">Serine protease</fullName>
    </recommendedName>
</protein>
<evidence type="ECO:0000256" key="2">
    <source>
        <dbReference type="ARBA" id="ARBA00022670"/>
    </source>
</evidence>
<dbReference type="InterPro" id="IPR051201">
    <property type="entry name" value="Chloro_Bact_Ser_Proteases"/>
</dbReference>